<dbReference type="Proteomes" id="UP000248817">
    <property type="component" value="Unassembled WGS sequence"/>
</dbReference>
<organism evidence="2 3">
    <name type="scientific">Aspergillus indologenus CBS 114.80</name>
    <dbReference type="NCBI Taxonomy" id="1450541"/>
    <lineage>
        <taxon>Eukaryota</taxon>
        <taxon>Fungi</taxon>
        <taxon>Dikarya</taxon>
        <taxon>Ascomycota</taxon>
        <taxon>Pezizomycotina</taxon>
        <taxon>Eurotiomycetes</taxon>
        <taxon>Eurotiomycetidae</taxon>
        <taxon>Eurotiales</taxon>
        <taxon>Aspergillaceae</taxon>
        <taxon>Aspergillus</taxon>
        <taxon>Aspergillus subgen. Circumdati</taxon>
    </lineage>
</organism>
<evidence type="ECO:0000313" key="2">
    <source>
        <dbReference type="EMBL" id="PYI30276.1"/>
    </source>
</evidence>
<sequence>MESLTKEELLALLQQERDRNRHTTFSEYLEACHSNITQPLTIQIDRPLTTKGSITSPTGRICPTFLQPWDFRSAQQPLFDEVYRYFHPVTDESFRVFPPLVVIQDRGQQACARPLASEADLVRHKEAEVENPVKEIIDLLARIPEAQERFSLGEGIMTGKDYFILLDIKAARKLSDTMLRSGLQPMNMLQEIVRSVTIPVDPDEKLQYNAKLLSCAALTQIFDYMIRGSLPLGILSNGGTEVMLWIDEEDPTTLHYYVADPNKDVTPELDHGLGFRYPYTAIGNRLALTLLAHSLPQRPQVWRNNAIKQLSKWEVDFEEVLRLIPESERKQTPPGSTYRAPRYPVNPRSPYLLRSRRLAIDRRNHDQPHRMDPSDLSESDSPTRVPSSPSTGMERRKRQRTSRSIAHRNVFVALVSGSELDPKCPNFQSHRTQSKTSGHPITRLKLIRLASQQLNHDPDNLCLPLWKGGLHGSLFAITLEVYGYTFVGKGTTYNSHYEGDVYHKLKSVQGSAVPVYLGDIYFKQNDYFLETSRVIIHMSLMAHGGIGLPSICGLEKQINDTKAQIRAAGGEHLDVRPSNMLWNAEVQRVMFIDFGRAIINKK</sequence>
<name>A0A2V5J762_9EURO</name>
<feature type="region of interest" description="Disordered" evidence="1">
    <location>
        <begin position="326"/>
        <end position="349"/>
    </location>
</feature>
<evidence type="ECO:0008006" key="4">
    <source>
        <dbReference type="Google" id="ProtNLM"/>
    </source>
</evidence>
<feature type="compositionally biased region" description="Polar residues" evidence="1">
    <location>
        <begin position="379"/>
        <end position="391"/>
    </location>
</feature>
<accession>A0A2V5J762</accession>
<reference evidence="2 3" key="1">
    <citation type="submission" date="2018-02" db="EMBL/GenBank/DDBJ databases">
        <title>The genomes of Aspergillus section Nigri reveals drivers in fungal speciation.</title>
        <authorList>
            <consortium name="DOE Joint Genome Institute"/>
            <person name="Vesth T.C."/>
            <person name="Nybo J."/>
            <person name="Theobald S."/>
            <person name="Brandl J."/>
            <person name="Frisvad J.C."/>
            <person name="Nielsen K.F."/>
            <person name="Lyhne E.K."/>
            <person name="Kogle M.E."/>
            <person name="Kuo A."/>
            <person name="Riley R."/>
            <person name="Clum A."/>
            <person name="Nolan M."/>
            <person name="Lipzen A."/>
            <person name="Salamov A."/>
            <person name="Henrissat B."/>
            <person name="Wiebenga A."/>
            <person name="De vries R.P."/>
            <person name="Grigoriev I.V."/>
            <person name="Mortensen U.H."/>
            <person name="Andersen M.R."/>
            <person name="Baker S.E."/>
        </authorList>
    </citation>
    <scope>NUCLEOTIDE SEQUENCE [LARGE SCALE GENOMIC DNA]</scope>
    <source>
        <strain evidence="2 3">CBS 114.80</strain>
    </source>
</reference>
<proteinExistence type="predicted"/>
<feature type="region of interest" description="Disordered" evidence="1">
    <location>
        <begin position="362"/>
        <end position="402"/>
    </location>
</feature>
<keyword evidence="3" id="KW-1185">Reference proteome</keyword>
<dbReference type="EMBL" id="KZ825518">
    <property type="protein sequence ID" value="PYI30276.1"/>
    <property type="molecule type" value="Genomic_DNA"/>
</dbReference>
<dbReference type="AlphaFoldDB" id="A0A2V5J762"/>
<gene>
    <name evidence="2" type="ORF">BP00DRAFT_437024</name>
</gene>
<protein>
    <recommendedName>
        <fullName evidence="4">Protein kinase domain-containing protein</fullName>
    </recommendedName>
</protein>
<feature type="compositionally biased region" description="Basic and acidic residues" evidence="1">
    <location>
        <begin position="362"/>
        <end position="373"/>
    </location>
</feature>
<evidence type="ECO:0000256" key="1">
    <source>
        <dbReference type="SAM" id="MobiDB-lite"/>
    </source>
</evidence>
<evidence type="ECO:0000313" key="3">
    <source>
        <dbReference type="Proteomes" id="UP000248817"/>
    </source>
</evidence>